<sequence length="266" mass="30455">MQTTRAVRIGGSNPGSTVSFSGSVETCDRNREPQSNQTEAADVNSRRRLSTDVVFTIKDIQNILHKINAFRALRPDQVHPGILEKTSSTFQKSLIPLLTDRDPFSVRKVAIVPPICKADDRIAYELQTVRGDGMHSDASYHKSLYSQQLDMSDPIIISPEPYFRPQHARVCRQPSVETDVTHLSCRNLRELSGNTRGIQEFVAQTLIYEKSTMRLYILKIRRHAEIAFSSDPFLYGEENETSEEEKKKNGEREYVEHEISWEKRDE</sequence>
<dbReference type="GeneID" id="20324706"/>
<feature type="compositionally biased region" description="Polar residues" evidence="1">
    <location>
        <begin position="14"/>
        <end position="24"/>
    </location>
</feature>
<accession>A0A074Z241</accession>
<feature type="region of interest" description="Disordered" evidence="1">
    <location>
        <begin position="1"/>
        <end position="43"/>
    </location>
</feature>
<dbReference type="EMBL" id="KL596998">
    <property type="protein sequence ID" value="KER21053.1"/>
    <property type="molecule type" value="Genomic_DNA"/>
</dbReference>
<evidence type="ECO:0000313" key="3">
    <source>
        <dbReference type="Proteomes" id="UP000054324"/>
    </source>
</evidence>
<dbReference type="CTD" id="20324706"/>
<dbReference type="Proteomes" id="UP000054324">
    <property type="component" value="Unassembled WGS sequence"/>
</dbReference>
<name>A0A074Z241_OPIVI</name>
<evidence type="ECO:0000256" key="1">
    <source>
        <dbReference type="SAM" id="MobiDB-lite"/>
    </source>
</evidence>
<feature type="compositionally biased region" description="Basic and acidic residues" evidence="1">
    <location>
        <begin position="244"/>
        <end position="266"/>
    </location>
</feature>
<dbReference type="KEGG" id="ovi:T265_10538"/>
<dbReference type="AlphaFoldDB" id="A0A074Z241"/>
<keyword evidence="3" id="KW-1185">Reference proteome</keyword>
<organism evidence="2 3">
    <name type="scientific">Opisthorchis viverrini</name>
    <name type="common">Southeast Asian liver fluke</name>
    <dbReference type="NCBI Taxonomy" id="6198"/>
    <lineage>
        <taxon>Eukaryota</taxon>
        <taxon>Metazoa</taxon>
        <taxon>Spiralia</taxon>
        <taxon>Lophotrochozoa</taxon>
        <taxon>Platyhelminthes</taxon>
        <taxon>Trematoda</taxon>
        <taxon>Digenea</taxon>
        <taxon>Opisthorchiida</taxon>
        <taxon>Opisthorchiata</taxon>
        <taxon>Opisthorchiidae</taxon>
        <taxon>Opisthorchis</taxon>
    </lineage>
</organism>
<feature type="region of interest" description="Disordered" evidence="1">
    <location>
        <begin position="237"/>
        <end position="266"/>
    </location>
</feature>
<evidence type="ECO:0000313" key="2">
    <source>
        <dbReference type="EMBL" id="KER21053.1"/>
    </source>
</evidence>
<reference evidence="2 3" key="1">
    <citation type="submission" date="2013-11" db="EMBL/GenBank/DDBJ databases">
        <title>Opisthorchis viverrini - life in the bile duct.</title>
        <authorList>
            <person name="Young N.D."/>
            <person name="Nagarajan N."/>
            <person name="Lin S.J."/>
            <person name="Korhonen P.K."/>
            <person name="Jex A.R."/>
            <person name="Hall R.S."/>
            <person name="Safavi-Hemami H."/>
            <person name="Kaewkong W."/>
            <person name="Bertrand D."/>
            <person name="Gao S."/>
            <person name="Seet Q."/>
            <person name="Wongkham S."/>
            <person name="Teh B.T."/>
            <person name="Wongkham C."/>
            <person name="Intapan P.M."/>
            <person name="Maleewong W."/>
            <person name="Yang X."/>
            <person name="Hu M."/>
            <person name="Wang Z."/>
            <person name="Hofmann A."/>
            <person name="Sternberg P.W."/>
            <person name="Tan P."/>
            <person name="Wang J."/>
            <person name="Gasser R.B."/>
        </authorList>
    </citation>
    <scope>NUCLEOTIDE SEQUENCE [LARGE SCALE GENOMIC DNA]</scope>
</reference>
<protein>
    <submittedName>
        <fullName evidence="2">Uncharacterized protein</fullName>
    </submittedName>
</protein>
<dbReference type="RefSeq" id="XP_009175198.1">
    <property type="nucleotide sequence ID" value="XM_009176934.1"/>
</dbReference>
<proteinExistence type="predicted"/>
<gene>
    <name evidence="2" type="ORF">T265_10538</name>
</gene>